<feature type="region of interest" description="Disordered" evidence="1">
    <location>
        <begin position="124"/>
        <end position="198"/>
    </location>
</feature>
<sequence>MVNAPHFSRLPPLPFHSPSSPRRPSRHPHPPTLLLTDRRLLRRLILYAFVAIPGRQGWSPGGKAAAAEVKALIFLESGPQTFTLLGPKAQGEDEKKKREQREGETGTITKRSDMLFRRYERVHLQNDKTKPLKSKKKRKREGENRATMKRHKGLGGGEREKRDRRPYRRGTHVLLGFFGRRELEEEGEDSGSPSLLHA</sequence>
<dbReference type="AlphaFoldDB" id="A0A426YJ19"/>
<dbReference type="EMBL" id="AMZH03012071">
    <property type="protein sequence ID" value="RRT51724.1"/>
    <property type="molecule type" value="Genomic_DNA"/>
</dbReference>
<accession>A0A426YJ19</accession>
<protein>
    <submittedName>
        <fullName evidence="2">Uncharacterized protein</fullName>
    </submittedName>
</protein>
<feature type="region of interest" description="Disordered" evidence="1">
    <location>
        <begin position="83"/>
        <end position="108"/>
    </location>
</feature>
<proteinExistence type="predicted"/>
<organism evidence="2 3">
    <name type="scientific">Ensete ventricosum</name>
    <name type="common">Abyssinian banana</name>
    <name type="synonym">Musa ensete</name>
    <dbReference type="NCBI Taxonomy" id="4639"/>
    <lineage>
        <taxon>Eukaryota</taxon>
        <taxon>Viridiplantae</taxon>
        <taxon>Streptophyta</taxon>
        <taxon>Embryophyta</taxon>
        <taxon>Tracheophyta</taxon>
        <taxon>Spermatophyta</taxon>
        <taxon>Magnoliopsida</taxon>
        <taxon>Liliopsida</taxon>
        <taxon>Zingiberales</taxon>
        <taxon>Musaceae</taxon>
        <taxon>Ensete</taxon>
    </lineage>
</organism>
<gene>
    <name evidence="2" type="ORF">B296_00038154</name>
</gene>
<name>A0A426YJ19_ENSVE</name>
<evidence type="ECO:0000313" key="3">
    <source>
        <dbReference type="Proteomes" id="UP000287651"/>
    </source>
</evidence>
<evidence type="ECO:0000256" key="1">
    <source>
        <dbReference type="SAM" id="MobiDB-lite"/>
    </source>
</evidence>
<feature type="compositionally biased region" description="Basic and acidic residues" evidence="1">
    <location>
        <begin position="90"/>
        <end position="108"/>
    </location>
</feature>
<feature type="region of interest" description="Disordered" evidence="1">
    <location>
        <begin position="1"/>
        <end position="32"/>
    </location>
</feature>
<dbReference type="Proteomes" id="UP000287651">
    <property type="component" value="Unassembled WGS sequence"/>
</dbReference>
<reference evidence="2 3" key="1">
    <citation type="journal article" date="2014" name="Agronomy (Basel)">
        <title>A Draft Genome Sequence for Ensete ventricosum, the Drought-Tolerant Tree Against Hunger.</title>
        <authorList>
            <person name="Harrison J."/>
            <person name="Moore K.A."/>
            <person name="Paszkiewicz K."/>
            <person name="Jones T."/>
            <person name="Grant M."/>
            <person name="Ambacheew D."/>
            <person name="Muzemil S."/>
            <person name="Studholme D.J."/>
        </authorList>
    </citation>
    <scope>NUCLEOTIDE SEQUENCE [LARGE SCALE GENOMIC DNA]</scope>
</reference>
<evidence type="ECO:0000313" key="2">
    <source>
        <dbReference type="EMBL" id="RRT51724.1"/>
    </source>
</evidence>
<comment type="caution">
    <text evidence="2">The sequence shown here is derived from an EMBL/GenBank/DDBJ whole genome shotgun (WGS) entry which is preliminary data.</text>
</comment>